<reference evidence="9" key="1">
    <citation type="journal article" date="2019" name="Int. J. Syst. Evol. Microbiol.">
        <title>The Global Catalogue of Microorganisms (GCM) 10K type strain sequencing project: providing services to taxonomists for standard genome sequencing and annotation.</title>
        <authorList>
            <consortium name="The Broad Institute Genomics Platform"/>
            <consortium name="The Broad Institute Genome Sequencing Center for Infectious Disease"/>
            <person name="Wu L."/>
            <person name="Ma J."/>
        </authorList>
    </citation>
    <scope>NUCLEOTIDE SEQUENCE [LARGE SCALE GENOMIC DNA]</scope>
    <source>
        <strain evidence="9">JCM 11448</strain>
    </source>
</reference>
<protein>
    <recommendedName>
        <fullName evidence="7">Major facilitator superfamily (MFS) profile domain-containing protein</fullName>
    </recommendedName>
</protein>
<feature type="transmembrane region" description="Helical" evidence="6">
    <location>
        <begin position="12"/>
        <end position="30"/>
    </location>
</feature>
<dbReference type="InterPro" id="IPR050360">
    <property type="entry name" value="MFS_Sugar_Transporters"/>
</dbReference>
<comment type="similarity">
    <text evidence="2">Belongs to the major facilitator superfamily. Sugar transporter (TC 2.A.1.1) family.</text>
</comment>
<evidence type="ECO:0000313" key="8">
    <source>
        <dbReference type="EMBL" id="GAA1248718.1"/>
    </source>
</evidence>
<accession>A0ABP4H7F4</accession>
<dbReference type="InterPro" id="IPR036259">
    <property type="entry name" value="MFS_trans_sf"/>
</dbReference>
<comment type="subcellular location">
    <subcellularLocation>
        <location evidence="1">Cell membrane</location>
        <topology evidence="1">Multi-pass membrane protein</topology>
    </subcellularLocation>
</comment>
<dbReference type="PANTHER" id="PTHR48022:SF2">
    <property type="entry name" value="PLASTIDIC GLUCOSE TRANSPORTER 4"/>
    <property type="match status" value="1"/>
</dbReference>
<evidence type="ECO:0000256" key="5">
    <source>
        <dbReference type="ARBA" id="ARBA00023136"/>
    </source>
</evidence>
<keyword evidence="4 6" id="KW-1133">Transmembrane helix</keyword>
<feature type="transmembrane region" description="Helical" evidence="6">
    <location>
        <begin position="100"/>
        <end position="121"/>
    </location>
</feature>
<dbReference type="SUPFAM" id="SSF103473">
    <property type="entry name" value="MFS general substrate transporter"/>
    <property type="match status" value="1"/>
</dbReference>
<evidence type="ECO:0000313" key="9">
    <source>
        <dbReference type="Proteomes" id="UP001500282"/>
    </source>
</evidence>
<comment type="caution">
    <text evidence="8">The sequence shown here is derived from an EMBL/GenBank/DDBJ whole genome shotgun (WGS) entry which is preliminary data.</text>
</comment>
<name>A0ABP4H7F4_9ACTN</name>
<dbReference type="InterPro" id="IPR020846">
    <property type="entry name" value="MFS_dom"/>
</dbReference>
<evidence type="ECO:0000256" key="2">
    <source>
        <dbReference type="ARBA" id="ARBA00010992"/>
    </source>
</evidence>
<sequence>MVGNRVRRRAFAIVSFLVLAVTTALLGLWVNAPAAGVIALFAAFSFTISAAAGLCAVYPSEMFPTAVRASGVGLVTALSRIGAAAGTFLLPMAIDTVGVHGTTLMVAGLLTAGLLASIVWAPETKTIALGEAREHVPGQASPSP</sequence>
<keyword evidence="3 6" id="KW-0812">Transmembrane</keyword>
<proteinExistence type="inferred from homology"/>
<organism evidence="8 9">
    <name type="scientific">Streptomyces javensis</name>
    <dbReference type="NCBI Taxonomy" id="114698"/>
    <lineage>
        <taxon>Bacteria</taxon>
        <taxon>Bacillati</taxon>
        <taxon>Actinomycetota</taxon>
        <taxon>Actinomycetes</taxon>
        <taxon>Kitasatosporales</taxon>
        <taxon>Streptomycetaceae</taxon>
        <taxon>Streptomyces</taxon>
        <taxon>Streptomyces violaceusniger group</taxon>
    </lineage>
</organism>
<dbReference type="PROSITE" id="PS50850">
    <property type="entry name" value="MFS"/>
    <property type="match status" value="1"/>
</dbReference>
<feature type="transmembrane region" description="Helical" evidence="6">
    <location>
        <begin position="36"/>
        <end position="59"/>
    </location>
</feature>
<dbReference type="Proteomes" id="UP001500282">
    <property type="component" value="Unassembled WGS sequence"/>
</dbReference>
<gene>
    <name evidence="8" type="ORF">GCM10009579_02940</name>
</gene>
<dbReference type="InterPro" id="IPR005828">
    <property type="entry name" value="MFS_sugar_transport-like"/>
</dbReference>
<evidence type="ECO:0000259" key="7">
    <source>
        <dbReference type="PROSITE" id="PS50850"/>
    </source>
</evidence>
<evidence type="ECO:0000256" key="6">
    <source>
        <dbReference type="SAM" id="Phobius"/>
    </source>
</evidence>
<dbReference type="Pfam" id="PF00083">
    <property type="entry name" value="Sugar_tr"/>
    <property type="match status" value="1"/>
</dbReference>
<dbReference type="Gene3D" id="1.20.1250.20">
    <property type="entry name" value="MFS general substrate transporter like domains"/>
    <property type="match status" value="1"/>
</dbReference>
<feature type="transmembrane region" description="Helical" evidence="6">
    <location>
        <begin position="71"/>
        <end position="94"/>
    </location>
</feature>
<keyword evidence="9" id="KW-1185">Reference proteome</keyword>
<evidence type="ECO:0000256" key="1">
    <source>
        <dbReference type="ARBA" id="ARBA00004651"/>
    </source>
</evidence>
<evidence type="ECO:0000256" key="3">
    <source>
        <dbReference type="ARBA" id="ARBA00022692"/>
    </source>
</evidence>
<dbReference type="EMBL" id="BAAAIH010000001">
    <property type="protein sequence ID" value="GAA1248718.1"/>
    <property type="molecule type" value="Genomic_DNA"/>
</dbReference>
<feature type="domain" description="Major facilitator superfamily (MFS) profile" evidence="7">
    <location>
        <begin position="1"/>
        <end position="125"/>
    </location>
</feature>
<evidence type="ECO:0000256" key="4">
    <source>
        <dbReference type="ARBA" id="ARBA00022989"/>
    </source>
</evidence>
<keyword evidence="5 6" id="KW-0472">Membrane</keyword>
<dbReference type="PANTHER" id="PTHR48022">
    <property type="entry name" value="PLASTIDIC GLUCOSE TRANSPORTER 4"/>
    <property type="match status" value="1"/>
</dbReference>